<dbReference type="WBParaSite" id="scaffold5811_cov235.g10033">
    <property type="protein sequence ID" value="scaffold5811_cov235.g10033"/>
    <property type="gene ID" value="scaffold5811_cov235.g10033"/>
</dbReference>
<feature type="region of interest" description="Disordered" evidence="1">
    <location>
        <begin position="65"/>
        <end position="95"/>
    </location>
</feature>
<reference evidence="3" key="1">
    <citation type="submission" date="2022-11" db="UniProtKB">
        <authorList>
            <consortium name="WormBaseParasite"/>
        </authorList>
    </citation>
    <scope>IDENTIFICATION</scope>
</reference>
<keyword evidence="2" id="KW-1185">Reference proteome</keyword>
<sequence length="95" mass="11226">MHYMRFRAKLEENKKNQQYELQNTKHNAGTDNPYQFGYGMPQYLEDQLERDTELVMRESIGGRQMGGINIREHGEEHGPKWKGKQIDLNEEPDSD</sequence>
<accession>A0A915N0H7</accession>
<feature type="compositionally biased region" description="Basic and acidic residues" evidence="1">
    <location>
        <begin position="70"/>
        <end position="87"/>
    </location>
</feature>
<evidence type="ECO:0000256" key="1">
    <source>
        <dbReference type="SAM" id="MobiDB-lite"/>
    </source>
</evidence>
<protein>
    <submittedName>
        <fullName evidence="3">Uncharacterized protein</fullName>
    </submittedName>
</protein>
<dbReference type="Proteomes" id="UP000887561">
    <property type="component" value="Unplaced"/>
</dbReference>
<name>A0A915N0H7_MELJA</name>
<proteinExistence type="predicted"/>
<organism evidence="2 3">
    <name type="scientific">Meloidogyne javanica</name>
    <name type="common">Root-knot nematode worm</name>
    <dbReference type="NCBI Taxonomy" id="6303"/>
    <lineage>
        <taxon>Eukaryota</taxon>
        <taxon>Metazoa</taxon>
        <taxon>Ecdysozoa</taxon>
        <taxon>Nematoda</taxon>
        <taxon>Chromadorea</taxon>
        <taxon>Rhabditida</taxon>
        <taxon>Tylenchina</taxon>
        <taxon>Tylenchomorpha</taxon>
        <taxon>Tylenchoidea</taxon>
        <taxon>Meloidogynidae</taxon>
        <taxon>Meloidogyninae</taxon>
        <taxon>Meloidogyne</taxon>
        <taxon>Meloidogyne incognita group</taxon>
    </lineage>
</organism>
<evidence type="ECO:0000313" key="2">
    <source>
        <dbReference type="Proteomes" id="UP000887561"/>
    </source>
</evidence>
<evidence type="ECO:0000313" key="3">
    <source>
        <dbReference type="WBParaSite" id="scaffold5811_cov235.g10033"/>
    </source>
</evidence>
<dbReference type="AlphaFoldDB" id="A0A915N0H7"/>